<comment type="caution">
    <text evidence="1">The sequence shown here is derived from an EMBL/GenBank/DDBJ whole genome shotgun (WGS) entry which is preliminary data.</text>
</comment>
<name>A0ABP8RQX7_9MYCO</name>
<proteinExistence type="predicted"/>
<organism evidence="1 2">
    <name type="scientific">Mycobacterium paraffinicum</name>
    <dbReference type="NCBI Taxonomy" id="53378"/>
    <lineage>
        <taxon>Bacteria</taxon>
        <taxon>Bacillati</taxon>
        <taxon>Actinomycetota</taxon>
        <taxon>Actinomycetes</taxon>
        <taxon>Mycobacteriales</taxon>
        <taxon>Mycobacteriaceae</taxon>
        <taxon>Mycobacterium</taxon>
    </lineage>
</organism>
<gene>
    <name evidence="1" type="ORF">GCM10023161_30580</name>
</gene>
<keyword evidence="2" id="KW-1185">Reference proteome</keyword>
<dbReference type="Proteomes" id="UP001501417">
    <property type="component" value="Unassembled WGS sequence"/>
</dbReference>
<sequence>MTIILVGAEASAPIRWWCTVCDDEGVLRNWADTPYDLRRRRLSVAGDVDEVIVSDETAAALRGLVLLDPDCERLVFGMRAHPDGAVLLASAHDLEELIGFVAAEANHEPNRRRQDRLDAAFNALTEAAQTLNG</sequence>
<reference evidence="2" key="1">
    <citation type="journal article" date="2019" name="Int. J. Syst. Evol. Microbiol.">
        <title>The Global Catalogue of Microorganisms (GCM) 10K type strain sequencing project: providing services to taxonomists for standard genome sequencing and annotation.</title>
        <authorList>
            <consortium name="The Broad Institute Genomics Platform"/>
            <consortium name="The Broad Institute Genome Sequencing Center for Infectious Disease"/>
            <person name="Wu L."/>
            <person name="Ma J."/>
        </authorList>
    </citation>
    <scope>NUCLEOTIDE SEQUENCE [LARGE SCALE GENOMIC DNA]</scope>
    <source>
        <strain evidence="2">JCM 17782</strain>
    </source>
</reference>
<evidence type="ECO:0000313" key="1">
    <source>
        <dbReference type="EMBL" id="GAA4544186.1"/>
    </source>
</evidence>
<dbReference type="EMBL" id="BAABGF010000032">
    <property type="protein sequence ID" value="GAA4544186.1"/>
    <property type="molecule type" value="Genomic_DNA"/>
</dbReference>
<accession>A0ABP8RQX7</accession>
<evidence type="ECO:0000313" key="2">
    <source>
        <dbReference type="Proteomes" id="UP001501417"/>
    </source>
</evidence>
<protein>
    <submittedName>
        <fullName evidence="1">Uncharacterized protein</fullName>
    </submittedName>
</protein>